<dbReference type="Proteomes" id="UP001292094">
    <property type="component" value="Unassembled WGS sequence"/>
</dbReference>
<comment type="caution">
    <text evidence="2">The sequence shown here is derived from an EMBL/GenBank/DDBJ whole genome shotgun (WGS) entry which is preliminary data.</text>
</comment>
<protein>
    <submittedName>
        <fullName evidence="2">Uncharacterized protein</fullName>
    </submittedName>
</protein>
<organism evidence="2 3">
    <name type="scientific">Petrolisthes manimaculis</name>
    <dbReference type="NCBI Taxonomy" id="1843537"/>
    <lineage>
        <taxon>Eukaryota</taxon>
        <taxon>Metazoa</taxon>
        <taxon>Ecdysozoa</taxon>
        <taxon>Arthropoda</taxon>
        <taxon>Crustacea</taxon>
        <taxon>Multicrustacea</taxon>
        <taxon>Malacostraca</taxon>
        <taxon>Eumalacostraca</taxon>
        <taxon>Eucarida</taxon>
        <taxon>Decapoda</taxon>
        <taxon>Pleocyemata</taxon>
        <taxon>Anomura</taxon>
        <taxon>Galatheoidea</taxon>
        <taxon>Porcellanidae</taxon>
        <taxon>Petrolisthes</taxon>
    </lineage>
</organism>
<evidence type="ECO:0000313" key="2">
    <source>
        <dbReference type="EMBL" id="KAK4290543.1"/>
    </source>
</evidence>
<feature type="compositionally biased region" description="Basic residues" evidence="1">
    <location>
        <begin position="20"/>
        <end position="32"/>
    </location>
</feature>
<keyword evidence="3" id="KW-1185">Reference proteome</keyword>
<name>A0AAE1NJ42_9EUCA</name>
<sequence>MPSQTTLSPPSYPTPPTKPIKTHSPHQKPLQHQHKEPESIKNYLISAIVQHLPLHPLHLSPLSLPLTTSVTSFPTSQHLPYLLPLPLPLPTSHHPLPYLSPPTSLTYHHHIPYLSPPHPLPLSNHLSYLSPSSSSSSTTTTITSDRLPIFLPFLFPCLPLHSPVRQHHVLAR</sequence>
<feature type="region of interest" description="Disordered" evidence="1">
    <location>
        <begin position="1"/>
        <end position="37"/>
    </location>
</feature>
<dbReference type="AlphaFoldDB" id="A0AAE1NJ42"/>
<accession>A0AAE1NJ42</accession>
<reference evidence="2" key="1">
    <citation type="submission" date="2023-11" db="EMBL/GenBank/DDBJ databases">
        <title>Genome assemblies of two species of porcelain crab, Petrolisthes cinctipes and Petrolisthes manimaculis (Anomura: Porcellanidae).</title>
        <authorList>
            <person name="Angst P."/>
        </authorList>
    </citation>
    <scope>NUCLEOTIDE SEQUENCE</scope>
    <source>
        <strain evidence="2">PB745_02</strain>
        <tissue evidence="2">Gill</tissue>
    </source>
</reference>
<gene>
    <name evidence="2" type="ORF">Pmani_036564</name>
</gene>
<proteinExistence type="predicted"/>
<dbReference type="EMBL" id="JAWZYT010005444">
    <property type="protein sequence ID" value="KAK4290543.1"/>
    <property type="molecule type" value="Genomic_DNA"/>
</dbReference>
<evidence type="ECO:0000313" key="3">
    <source>
        <dbReference type="Proteomes" id="UP001292094"/>
    </source>
</evidence>
<evidence type="ECO:0000256" key="1">
    <source>
        <dbReference type="SAM" id="MobiDB-lite"/>
    </source>
</evidence>